<gene>
    <name evidence="1" type="ORF">HMPREF1090_05773</name>
</gene>
<name>A0A0E2H0T6_9FIRM</name>
<dbReference type="AlphaFoldDB" id="A0A0E2H0T6"/>
<evidence type="ECO:0000313" key="2">
    <source>
        <dbReference type="Proteomes" id="UP000013085"/>
    </source>
</evidence>
<dbReference type="PATRIC" id="fig|999408.3.peg.6182"/>
<evidence type="ECO:0000313" key="1">
    <source>
        <dbReference type="EMBL" id="ENZ05124.1"/>
    </source>
</evidence>
<sequence length="303" mass="34642">MSTTRWTDTATDDLNTAVDLLIDTVANDERVSTLTWDNWQLSKAYDKTQTMILNGRNIKYNFINYSYDQISSGTRPVEDRTVKKSGFIIAYHNGISINYIIDRNSNAQKMLRKLLSYTGKNEVEKNTYDFSTDFFVWLISKVFNSDNIIESDNDNLSNLQLESIKGFRGNTEDSQTKVSADGESVINIISTLSFLLESSRLNQIKLDLSYADHENISLLLNKGVVAVDSKSYQGSFESEDETTRIAKLYLLIYLELLPILEQAYQSDIINDMWGQQEYINFMNNVATKLTDKIQKKISSINEP</sequence>
<comment type="caution">
    <text evidence="1">The sequence shown here is derived from an EMBL/GenBank/DDBJ whole genome shotgun (WGS) entry which is preliminary data.</text>
</comment>
<reference evidence="1 2" key="1">
    <citation type="submission" date="2013-01" db="EMBL/GenBank/DDBJ databases">
        <title>The Genome Sequence of Clostridium clostridioforme 90A8.</title>
        <authorList>
            <consortium name="The Broad Institute Genome Sequencing Platform"/>
            <person name="Earl A."/>
            <person name="Ward D."/>
            <person name="Feldgarden M."/>
            <person name="Gevers D."/>
            <person name="Courvalin P."/>
            <person name="Lambert T."/>
            <person name="Walker B."/>
            <person name="Young S.K."/>
            <person name="Zeng Q."/>
            <person name="Gargeya S."/>
            <person name="Fitzgerald M."/>
            <person name="Haas B."/>
            <person name="Abouelleil A."/>
            <person name="Alvarado L."/>
            <person name="Arachchi H.M."/>
            <person name="Berlin A.M."/>
            <person name="Chapman S.B."/>
            <person name="Dewar J."/>
            <person name="Goldberg J."/>
            <person name="Griggs A."/>
            <person name="Gujja S."/>
            <person name="Hansen M."/>
            <person name="Howarth C."/>
            <person name="Imamovic A."/>
            <person name="Larimer J."/>
            <person name="McCowan C."/>
            <person name="Murphy C."/>
            <person name="Neiman D."/>
            <person name="Pearson M."/>
            <person name="Priest M."/>
            <person name="Roberts A."/>
            <person name="Saif S."/>
            <person name="Shea T."/>
            <person name="Sisk P."/>
            <person name="Sykes S."/>
            <person name="Wortman J."/>
            <person name="Nusbaum C."/>
            <person name="Birren B."/>
        </authorList>
    </citation>
    <scope>NUCLEOTIDE SEQUENCE [LARGE SCALE GENOMIC DNA]</scope>
    <source>
        <strain evidence="1 2">90A8</strain>
    </source>
</reference>
<protein>
    <submittedName>
        <fullName evidence="1">Uncharacterized protein</fullName>
    </submittedName>
</protein>
<accession>A0A0E2H0T6</accession>
<dbReference type="Proteomes" id="UP000013085">
    <property type="component" value="Unassembled WGS sequence"/>
</dbReference>
<dbReference type="EMBL" id="AGYR01000084">
    <property type="protein sequence ID" value="ENZ05124.1"/>
    <property type="molecule type" value="Genomic_DNA"/>
</dbReference>
<organism evidence="1 2">
    <name type="scientific">[Clostridium] clostridioforme 90A8</name>
    <dbReference type="NCBI Taxonomy" id="999408"/>
    <lineage>
        <taxon>Bacteria</taxon>
        <taxon>Bacillati</taxon>
        <taxon>Bacillota</taxon>
        <taxon>Clostridia</taxon>
        <taxon>Lachnospirales</taxon>
        <taxon>Lachnospiraceae</taxon>
        <taxon>Enterocloster</taxon>
    </lineage>
</organism>
<dbReference type="HOGENOM" id="CLU_077416_1_0_9"/>
<proteinExistence type="predicted"/>
<dbReference type="RefSeq" id="WP_002595156.1">
    <property type="nucleotide sequence ID" value="NZ_KB851005.1"/>
</dbReference>